<name>A0A4R7W1Z4_9PSEU</name>
<sequence>MILEQEFLCPAKLPFLATVEDSARWLPRVVAFGLALAWYDMLNVVSAVSAASA</sequence>
<comment type="caution">
    <text evidence="1">The sequence shown here is derived from an EMBL/GenBank/DDBJ whole genome shotgun (WGS) entry which is preliminary data.</text>
</comment>
<dbReference type="AlphaFoldDB" id="A0A4R7W1Z4"/>
<evidence type="ECO:0000313" key="1">
    <source>
        <dbReference type="EMBL" id="TDV56452.1"/>
    </source>
</evidence>
<reference evidence="1 2" key="1">
    <citation type="submission" date="2019-03" db="EMBL/GenBank/DDBJ databases">
        <title>Genomic Encyclopedia of Archaeal and Bacterial Type Strains, Phase II (KMG-II): from individual species to whole genera.</title>
        <authorList>
            <person name="Goeker M."/>
        </authorList>
    </citation>
    <scope>NUCLEOTIDE SEQUENCE [LARGE SCALE GENOMIC DNA]</scope>
    <source>
        <strain evidence="1 2">DSM 45499</strain>
    </source>
</reference>
<dbReference type="EMBL" id="SOCP01000002">
    <property type="protein sequence ID" value="TDV56452.1"/>
    <property type="molecule type" value="Genomic_DNA"/>
</dbReference>
<accession>A0A4R7W1Z4</accession>
<dbReference type="Proteomes" id="UP000294927">
    <property type="component" value="Unassembled WGS sequence"/>
</dbReference>
<protein>
    <submittedName>
        <fullName evidence="1">Uncharacterized protein</fullName>
    </submittedName>
</protein>
<keyword evidence="2" id="KW-1185">Reference proteome</keyword>
<gene>
    <name evidence="1" type="ORF">CLV71_102519</name>
</gene>
<proteinExistence type="predicted"/>
<organism evidence="1 2">
    <name type="scientific">Actinophytocola oryzae</name>
    <dbReference type="NCBI Taxonomy" id="502181"/>
    <lineage>
        <taxon>Bacteria</taxon>
        <taxon>Bacillati</taxon>
        <taxon>Actinomycetota</taxon>
        <taxon>Actinomycetes</taxon>
        <taxon>Pseudonocardiales</taxon>
        <taxon>Pseudonocardiaceae</taxon>
    </lineage>
</organism>
<evidence type="ECO:0000313" key="2">
    <source>
        <dbReference type="Proteomes" id="UP000294927"/>
    </source>
</evidence>